<keyword evidence="3" id="KW-0805">Transcription regulation</keyword>
<dbReference type="GO" id="GO:0003677">
    <property type="term" value="F:DNA binding"/>
    <property type="evidence" value="ECO:0007669"/>
    <property type="project" value="UniProtKB-KW"/>
</dbReference>
<dbReference type="AlphaFoldDB" id="A0A2U2NCF1"/>
<keyword evidence="8" id="KW-1185">Reference proteome</keyword>
<evidence type="ECO:0000256" key="1">
    <source>
        <dbReference type="ARBA" id="ARBA00022491"/>
    </source>
</evidence>
<dbReference type="GO" id="GO:0006355">
    <property type="term" value="P:regulation of DNA-templated transcription"/>
    <property type="evidence" value="ECO:0007669"/>
    <property type="project" value="InterPro"/>
</dbReference>
<evidence type="ECO:0000256" key="5">
    <source>
        <dbReference type="ARBA" id="ARBA00023163"/>
    </source>
</evidence>
<evidence type="ECO:0000256" key="2">
    <source>
        <dbReference type="ARBA" id="ARBA00022649"/>
    </source>
</evidence>
<comment type="caution">
    <text evidence="7">The sequence shown here is derived from an EMBL/GenBank/DDBJ whole genome shotgun (WGS) entry which is preliminary data.</text>
</comment>
<dbReference type="Gene3D" id="1.20.5.780">
    <property type="entry name" value="Single helix bin"/>
    <property type="match status" value="1"/>
</dbReference>
<dbReference type="PANTHER" id="PTHR35401">
    <property type="entry name" value="COPG FAMILY HELIX-TURN-HELIX PROTEIN-RELATED-RELATED"/>
    <property type="match status" value="1"/>
</dbReference>
<sequence>MDNRIEIRLTPEQRRLIEQAAKRSGMDADRWALSVLLDAADDELSDFPHTIRLNAEDWETLTKALDEPMPEQMIELMARKPDWK</sequence>
<dbReference type="Pfam" id="PF08681">
    <property type="entry name" value="TacA1"/>
    <property type="match status" value="1"/>
</dbReference>
<dbReference type="Proteomes" id="UP000245876">
    <property type="component" value="Unassembled WGS sequence"/>
</dbReference>
<keyword evidence="5" id="KW-0804">Transcription</keyword>
<dbReference type="EMBL" id="QFFM01000003">
    <property type="protein sequence ID" value="PWG66679.1"/>
    <property type="molecule type" value="Genomic_DNA"/>
</dbReference>
<evidence type="ECO:0000256" key="3">
    <source>
        <dbReference type="ARBA" id="ARBA00023015"/>
    </source>
</evidence>
<accession>A0A2U2NCF1</accession>
<protein>
    <submittedName>
        <fullName evidence="7">DUF1778 domain-containing protein</fullName>
    </submittedName>
</protein>
<dbReference type="RefSeq" id="WP_109056248.1">
    <property type="nucleotide sequence ID" value="NZ_QFFM01000003.1"/>
</dbReference>
<evidence type="ECO:0000313" key="8">
    <source>
        <dbReference type="Proteomes" id="UP000245876"/>
    </source>
</evidence>
<gene>
    <name evidence="7" type="ORF">DF196_01895</name>
</gene>
<dbReference type="OrthoDB" id="3234062at2"/>
<dbReference type="SUPFAM" id="SSF47598">
    <property type="entry name" value="Ribbon-helix-helix"/>
    <property type="match status" value="1"/>
</dbReference>
<keyword evidence="4" id="KW-0238">DNA-binding</keyword>
<evidence type="ECO:0000256" key="4">
    <source>
        <dbReference type="ARBA" id="ARBA00023125"/>
    </source>
</evidence>
<evidence type="ECO:0000256" key="6">
    <source>
        <dbReference type="ARBA" id="ARBA00049988"/>
    </source>
</evidence>
<evidence type="ECO:0000313" key="7">
    <source>
        <dbReference type="EMBL" id="PWG66679.1"/>
    </source>
</evidence>
<comment type="similarity">
    <text evidence="6">Belongs to the TacA antitoxin family.</text>
</comment>
<reference evidence="7 8" key="1">
    <citation type="journal article" date="2018" name="Int. J. Syst. Evol. Microbiol.">
        <title>Bifidobacterium callitrichidarum sp. nov. from the faeces of the emperor tamarin (Saguinus imperator).</title>
        <authorList>
            <person name="Modesto M."/>
            <person name="Michelini S."/>
            <person name="Sansosti M.C."/>
            <person name="De Filippo C."/>
            <person name="Cavalieri D."/>
            <person name="Qvirist L."/>
            <person name="Andlid T."/>
            <person name="Spiezio C."/>
            <person name="Sandri C."/>
            <person name="Pascarelli S."/>
            <person name="Sgorbati B."/>
            <person name="Mattarelli P."/>
        </authorList>
    </citation>
    <scope>NUCLEOTIDE SEQUENCE [LARGE SCALE GENOMIC DNA]</scope>
    <source>
        <strain evidence="7 8">TRI 5</strain>
    </source>
</reference>
<keyword evidence="2" id="KW-1277">Toxin-antitoxin system</keyword>
<proteinExistence type="inferred from homology"/>
<keyword evidence="1" id="KW-0678">Repressor</keyword>
<dbReference type="InterPro" id="IPR014795">
    <property type="entry name" value="TacA_1-like"/>
</dbReference>
<organism evidence="7 8">
    <name type="scientific">Bifidobacterium callitrichidarum</name>
    <dbReference type="NCBI Taxonomy" id="2052941"/>
    <lineage>
        <taxon>Bacteria</taxon>
        <taxon>Bacillati</taxon>
        <taxon>Actinomycetota</taxon>
        <taxon>Actinomycetes</taxon>
        <taxon>Bifidobacteriales</taxon>
        <taxon>Bifidobacteriaceae</taxon>
        <taxon>Bifidobacterium</taxon>
    </lineage>
</organism>
<name>A0A2U2NCF1_9BIFI</name>
<dbReference type="InterPro" id="IPR010985">
    <property type="entry name" value="Ribbon_hlx_hlx"/>
</dbReference>
<dbReference type="PANTHER" id="PTHR35401:SF1">
    <property type="entry name" value="CYTOPLASMIC PROTEIN"/>
    <property type="match status" value="1"/>
</dbReference>